<accession>A0A1H7VEU6</accession>
<sequence>MIMELSSVVFCLQSFFTYISQFYVRKYNIDSYIRNSDLANISMSNDIIDKISIIKGKRVFFNAEND</sequence>
<dbReference type="EMBL" id="FOBM01000002">
    <property type="protein sequence ID" value="SEM07590.1"/>
    <property type="molecule type" value="Genomic_DNA"/>
</dbReference>
<dbReference type="AlphaFoldDB" id="A0A1H7VEU6"/>
<evidence type="ECO:0000313" key="1">
    <source>
        <dbReference type="EMBL" id="SEM07590.1"/>
    </source>
</evidence>
<dbReference type="Proteomes" id="UP000182764">
    <property type="component" value="Unassembled WGS sequence"/>
</dbReference>
<name>A0A1H7VEU6_9STRE</name>
<protein>
    <submittedName>
        <fullName evidence="1">Uncharacterized protein</fullName>
    </submittedName>
</protein>
<reference evidence="1 2" key="1">
    <citation type="submission" date="2016-10" db="EMBL/GenBank/DDBJ databases">
        <authorList>
            <person name="de Groot N.N."/>
        </authorList>
    </citation>
    <scope>NUCLEOTIDE SEQUENCE [LARGE SCALE GENOMIC DNA]</scope>
    <source>
        <strain evidence="1 2">VTM1R29</strain>
    </source>
</reference>
<organism evidence="1 2">
    <name type="scientific">Streptococcus gallolyticus</name>
    <dbReference type="NCBI Taxonomy" id="315405"/>
    <lineage>
        <taxon>Bacteria</taxon>
        <taxon>Bacillati</taxon>
        <taxon>Bacillota</taxon>
        <taxon>Bacilli</taxon>
        <taxon>Lactobacillales</taxon>
        <taxon>Streptococcaceae</taxon>
        <taxon>Streptococcus</taxon>
    </lineage>
</organism>
<evidence type="ECO:0000313" key="2">
    <source>
        <dbReference type="Proteomes" id="UP000182764"/>
    </source>
</evidence>
<proteinExistence type="predicted"/>
<gene>
    <name evidence="1" type="ORF">SAMN04487839_102230</name>
</gene>